<organism evidence="1 2">
    <name type="scientific">Pontibacter locisalis</name>
    <dbReference type="NCBI Taxonomy" id="1719035"/>
    <lineage>
        <taxon>Bacteria</taxon>
        <taxon>Pseudomonadati</taxon>
        <taxon>Bacteroidota</taxon>
        <taxon>Cytophagia</taxon>
        <taxon>Cytophagales</taxon>
        <taxon>Hymenobacteraceae</taxon>
        <taxon>Pontibacter</taxon>
    </lineage>
</organism>
<dbReference type="EMBL" id="JBHULU010000015">
    <property type="protein sequence ID" value="MFD2514573.1"/>
    <property type="molecule type" value="Genomic_DNA"/>
</dbReference>
<dbReference type="Proteomes" id="UP001597544">
    <property type="component" value="Unassembled WGS sequence"/>
</dbReference>
<sequence length="57" mass="6611">MNRIVTGPEDRIILIVGAGHVKYLRDLIKESPDLEYVEVNDYLKPVQAKRMQQNKKS</sequence>
<keyword evidence="2" id="KW-1185">Reference proteome</keyword>
<reference evidence="2" key="1">
    <citation type="journal article" date="2019" name="Int. J. Syst. Evol. Microbiol.">
        <title>The Global Catalogue of Microorganisms (GCM) 10K type strain sequencing project: providing services to taxonomists for standard genome sequencing and annotation.</title>
        <authorList>
            <consortium name="The Broad Institute Genomics Platform"/>
            <consortium name="The Broad Institute Genome Sequencing Center for Infectious Disease"/>
            <person name="Wu L."/>
            <person name="Ma J."/>
        </authorList>
    </citation>
    <scope>NUCLEOTIDE SEQUENCE [LARGE SCALE GENOMIC DNA]</scope>
    <source>
        <strain evidence="2">KCTC 42498</strain>
    </source>
</reference>
<accession>A0ABW5IM99</accession>
<dbReference type="Pfam" id="PF18950">
    <property type="entry name" value="DUF5694"/>
    <property type="match status" value="1"/>
</dbReference>
<dbReference type="RefSeq" id="WP_377507437.1">
    <property type="nucleotide sequence ID" value="NZ_JBHULU010000015.1"/>
</dbReference>
<evidence type="ECO:0000313" key="2">
    <source>
        <dbReference type="Proteomes" id="UP001597544"/>
    </source>
</evidence>
<comment type="caution">
    <text evidence="1">The sequence shown here is derived from an EMBL/GenBank/DDBJ whole genome shotgun (WGS) entry which is preliminary data.</text>
</comment>
<gene>
    <name evidence="1" type="ORF">ACFSRY_11910</name>
</gene>
<protein>
    <submittedName>
        <fullName evidence="1">DUF5694 domain-containing protein</fullName>
    </submittedName>
</protein>
<evidence type="ECO:0000313" key="1">
    <source>
        <dbReference type="EMBL" id="MFD2514573.1"/>
    </source>
</evidence>
<name>A0ABW5IM99_9BACT</name>
<proteinExistence type="predicted"/>
<dbReference type="InterPro" id="IPR043749">
    <property type="entry name" value="DUF5694"/>
</dbReference>